<feature type="transmembrane region" description="Helical" evidence="6">
    <location>
        <begin position="631"/>
        <end position="651"/>
    </location>
</feature>
<gene>
    <name evidence="8" type="primary">mthl10</name>
    <name evidence="8" type="ORF">E2C01_004255</name>
</gene>
<dbReference type="GO" id="GO:0016020">
    <property type="term" value="C:membrane"/>
    <property type="evidence" value="ECO:0007669"/>
    <property type="project" value="UniProtKB-SubCell"/>
</dbReference>
<feature type="transmembrane region" description="Helical" evidence="6">
    <location>
        <begin position="385"/>
        <end position="405"/>
    </location>
</feature>
<sequence length="726" mass="82568">MKDASDTRLAGAKIRKRRTSGAFQTPNKEENSDKSLDESRPTSLRNELKCPIKSCSSRDTPQDGSEPNLKDRCEGEGSPSYLKDIPVFSKTTGIGYANIFCASCHTDTDIHKYEMSVSCFGKLNDTSDIENMIYHSGELRWSLSDDASEDTGVCLLDVAYPPFIGRWCPSGLVDTCQKNWTTEENVRRCSVYNYYVQSGDTIYKNRHCALCNGVPHDKIWCLSLLRFGNTPSFNVPPSLLELFEVRGDCKDDEVWDVLNRRCEHVACGFLFTLQDGKCERSSNTVPEDGQSYLNSSCYVVEYSQKVSTAFPNQSIYLNETQRLYHFGEYEFNGSLIKVCDEKERWTPFMHILSSVLILISLVCLLAHMAIFLLLPERRNIPSMNLFSMTVSLFMAEFMFLTFFQLKFSHVTCIVSGVLMYYFLSVSFLWMNVMSIDIFRTFYYTSSYRTKSRKIFTQYSLYAWILPIGGVTLALLVDEMWPDLVIAPHFGTDTCWLNNKWGQVAFFTLPSGMVILANLVLYMVSVRNIYTQIKSGEMASSTIRKSDGSSKYSGGNLRISIDSSGRRVNRASSEKSSHGSESPNCKERIRSRFTNGFLRKHRGRLILYCKLALIMGMTWIFAFISIHTKNIVFEYLFIIFNGLQGAFIFVAFDLKKKVWEDLLTKTRCCKRRGDYSVGNNSGKVTGSSDGGYKSRPYMQRFNGWRKHSASLGASRSQPSHSTAEIEV</sequence>
<feature type="transmembrane region" description="Helical" evidence="6">
    <location>
        <begin position="604"/>
        <end position="625"/>
    </location>
</feature>
<dbReference type="CDD" id="cd15039">
    <property type="entry name" value="7tmB3_Methuselah-like"/>
    <property type="match status" value="1"/>
</dbReference>
<feature type="transmembrane region" description="Helical" evidence="6">
    <location>
        <begin position="503"/>
        <end position="523"/>
    </location>
</feature>
<comment type="subcellular location">
    <subcellularLocation>
        <location evidence="1">Membrane</location>
        <topology evidence="1">Multi-pass membrane protein</topology>
    </subcellularLocation>
</comment>
<dbReference type="AlphaFoldDB" id="A0A5B7CPE5"/>
<feature type="transmembrane region" description="Helical" evidence="6">
    <location>
        <begin position="348"/>
        <end position="373"/>
    </location>
</feature>
<dbReference type="EMBL" id="VSRR010000171">
    <property type="protein sequence ID" value="MPC11587.1"/>
    <property type="molecule type" value="Genomic_DNA"/>
</dbReference>
<evidence type="ECO:0000313" key="8">
    <source>
        <dbReference type="EMBL" id="MPC11587.1"/>
    </source>
</evidence>
<dbReference type="PANTHER" id="PTHR45902">
    <property type="entry name" value="LATROPHILIN RECEPTOR-LIKE PROTEIN A"/>
    <property type="match status" value="1"/>
</dbReference>
<feature type="domain" description="G-protein coupled receptors family 2 profile 2" evidence="7">
    <location>
        <begin position="349"/>
        <end position="655"/>
    </location>
</feature>
<dbReference type="Gene3D" id="1.20.1070.10">
    <property type="entry name" value="Rhodopsin 7-helix transmembrane proteins"/>
    <property type="match status" value="1"/>
</dbReference>
<keyword evidence="8" id="KW-0675">Receptor</keyword>
<feature type="compositionally biased region" description="Basic and acidic residues" evidence="5">
    <location>
        <begin position="27"/>
        <end position="50"/>
    </location>
</feature>
<dbReference type="Pfam" id="PF00002">
    <property type="entry name" value="7tm_2"/>
    <property type="match status" value="1"/>
</dbReference>
<dbReference type="InterPro" id="IPR000832">
    <property type="entry name" value="GPCR_2_secretin-like"/>
</dbReference>
<feature type="compositionally biased region" description="Polar residues" evidence="5">
    <location>
        <begin position="542"/>
        <end position="552"/>
    </location>
</feature>
<feature type="region of interest" description="Disordered" evidence="5">
    <location>
        <begin position="542"/>
        <end position="584"/>
    </location>
</feature>
<evidence type="ECO:0000256" key="4">
    <source>
        <dbReference type="ARBA" id="ARBA00023136"/>
    </source>
</evidence>
<evidence type="ECO:0000256" key="2">
    <source>
        <dbReference type="ARBA" id="ARBA00022692"/>
    </source>
</evidence>
<name>A0A5B7CPE5_PORTR</name>
<dbReference type="OrthoDB" id="6134459at2759"/>
<evidence type="ECO:0000256" key="1">
    <source>
        <dbReference type="ARBA" id="ARBA00004141"/>
    </source>
</evidence>
<evidence type="ECO:0000256" key="3">
    <source>
        <dbReference type="ARBA" id="ARBA00022989"/>
    </source>
</evidence>
<dbReference type="Proteomes" id="UP000324222">
    <property type="component" value="Unassembled WGS sequence"/>
</dbReference>
<proteinExistence type="predicted"/>
<evidence type="ECO:0000256" key="6">
    <source>
        <dbReference type="SAM" id="Phobius"/>
    </source>
</evidence>
<keyword evidence="4 6" id="KW-0472">Membrane</keyword>
<keyword evidence="9" id="KW-1185">Reference proteome</keyword>
<dbReference type="SUPFAM" id="SSF81321">
    <property type="entry name" value="Family A G protein-coupled receptor-like"/>
    <property type="match status" value="1"/>
</dbReference>
<feature type="transmembrane region" description="Helical" evidence="6">
    <location>
        <begin position="417"/>
        <end position="438"/>
    </location>
</feature>
<keyword evidence="2 6" id="KW-0812">Transmembrane</keyword>
<dbReference type="PROSITE" id="PS50261">
    <property type="entry name" value="G_PROTEIN_RECEP_F2_4"/>
    <property type="match status" value="1"/>
</dbReference>
<keyword evidence="3 6" id="KW-1133">Transmembrane helix</keyword>
<organism evidence="8 9">
    <name type="scientific">Portunus trituberculatus</name>
    <name type="common">Swimming crab</name>
    <name type="synonym">Neptunus trituberculatus</name>
    <dbReference type="NCBI Taxonomy" id="210409"/>
    <lineage>
        <taxon>Eukaryota</taxon>
        <taxon>Metazoa</taxon>
        <taxon>Ecdysozoa</taxon>
        <taxon>Arthropoda</taxon>
        <taxon>Crustacea</taxon>
        <taxon>Multicrustacea</taxon>
        <taxon>Malacostraca</taxon>
        <taxon>Eumalacostraca</taxon>
        <taxon>Eucarida</taxon>
        <taxon>Decapoda</taxon>
        <taxon>Pleocyemata</taxon>
        <taxon>Brachyura</taxon>
        <taxon>Eubrachyura</taxon>
        <taxon>Portunoidea</taxon>
        <taxon>Portunidae</taxon>
        <taxon>Portuninae</taxon>
        <taxon>Portunus</taxon>
    </lineage>
</organism>
<accession>A0A5B7CPE5</accession>
<feature type="compositionally biased region" description="Polar residues" evidence="5">
    <location>
        <begin position="54"/>
        <end position="65"/>
    </location>
</feature>
<evidence type="ECO:0000256" key="5">
    <source>
        <dbReference type="SAM" id="MobiDB-lite"/>
    </source>
</evidence>
<dbReference type="GO" id="GO:0004930">
    <property type="term" value="F:G protein-coupled receptor activity"/>
    <property type="evidence" value="ECO:0007669"/>
    <property type="project" value="InterPro"/>
</dbReference>
<dbReference type="GO" id="GO:0007166">
    <property type="term" value="P:cell surface receptor signaling pathway"/>
    <property type="evidence" value="ECO:0007669"/>
    <property type="project" value="InterPro"/>
</dbReference>
<evidence type="ECO:0000259" key="7">
    <source>
        <dbReference type="PROSITE" id="PS50261"/>
    </source>
</evidence>
<feature type="transmembrane region" description="Helical" evidence="6">
    <location>
        <begin position="458"/>
        <end position="476"/>
    </location>
</feature>
<feature type="compositionally biased region" description="Basic and acidic residues" evidence="5">
    <location>
        <begin position="571"/>
        <end position="584"/>
    </location>
</feature>
<dbReference type="InterPro" id="IPR017981">
    <property type="entry name" value="GPCR_2-like_7TM"/>
</dbReference>
<dbReference type="InterPro" id="IPR053231">
    <property type="entry name" value="GPCR_LN-TM7"/>
</dbReference>
<comment type="caution">
    <text evidence="8">The sequence shown here is derived from an EMBL/GenBank/DDBJ whole genome shotgun (WGS) entry which is preliminary data.</text>
</comment>
<evidence type="ECO:0000313" key="9">
    <source>
        <dbReference type="Proteomes" id="UP000324222"/>
    </source>
</evidence>
<protein>
    <submittedName>
        <fullName evidence="8">Putative G-protein coupled receptor Mth-like 10</fullName>
    </submittedName>
</protein>
<dbReference type="PANTHER" id="PTHR45902:SF3">
    <property type="entry name" value="G-PROTEIN COUPLED RECEPTORS FAMILY 2 PROFILE 2 DOMAIN-CONTAINING PROTEIN"/>
    <property type="match status" value="1"/>
</dbReference>
<feature type="region of interest" description="Disordered" evidence="5">
    <location>
        <begin position="1"/>
        <end position="77"/>
    </location>
</feature>
<reference evidence="8 9" key="1">
    <citation type="submission" date="2019-05" db="EMBL/GenBank/DDBJ databases">
        <title>Another draft genome of Portunus trituberculatus and its Hox gene families provides insights of decapod evolution.</title>
        <authorList>
            <person name="Jeong J.-H."/>
            <person name="Song I."/>
            <person name="Kim S."/>
            <person name="Choi T."/>
            <person name="Kim D."/>
            <person name="Ryu S."/>
            <person name="Kim W."/>
        </authorList>
    </citation>
    <scope>NUCLEOTIDE SEQUENCE [LARGE SCALE GENOMIC DNA]</scope>
    <source>
        <tissue evidence="8">Muscle</tissue>
    </source>
</reference>